<evidence type="ECO:0000259" key="3">
    <source>
        <dbReference type="PROSITE" id="PS50228"/>
    </source>
</evidence>
<dbReference type="GO" id="GO:0030246">
    <property type="term" value="F:carbohydrate binding"/>
    <property type="evidence" value="ECO:0007669"/>
    <property type="project" value="InterPro"/>
</dbReference>
<proteinExistence type="predicted"/>
<feature type="compositionally biased region" description="Polar residues" evidence="1">
    <location>
        <begin position="411"/>
        <end position="432"/>
    </location>
</feature>
<name>A0A9P0NJU2_9DIPT</name>
<dbReference type="InterPro" id="IPR000922">
    <property type="entry name" value="Lectin_gal-bd_dom"/>
</dbReference>
<feature type="region of interest" description="Disordered" evidence="1">
    <location>
        <begin position="446"/>
        <end position="509"/>
    </location>
</feature>
<dbReference type="EMBL" id="OU895878">
    <property type="protein sequence ID" value="CAH1722720.1"/>
    <property type="molecule type" value="Genomic_DNA"/>
</dbReference>
<keyword evidence="2" id="KW-1133">Transmembrane helix</keyword>
<dbReference type="PROSITE" id="PS50228">
    <property type="entry name" value="SUEL_LECTIN"/>
    <property type="match status" value="2"/>
</dbReference>
<keyword evidence="2" id="KW-0472">Membrane</keyword>
<evidence type="ECO:0000256" key="2">
    <source>
        <dbReference type="SAM" id="Phobius"/>
    </source>
</evidence>
<gene>
    <name evidence="4" type="ORF">CHIRRI_LOCUS8551</name>
</gene>
<evidence type="ECO:0000256" key="1">
    <source>
        <dbReference type="SAM" id="MobiDB-lite"/>
    </source>
</evidence>
<accession>A0A9P0NJU2</accession>
<keyword evidence="2" id="KW-0812">Transmembrane</keyword>
<feature type="compositionally biased region" description="Polar residues" evidence="1">
    <location>
        <begin position="450"/>
        <end position="470"/>
    </location>
</feature>
<sequence>MDYNCIRLLHLQHHLQHKSPHFRISSLVLLFIVIPTLAADDFTRIDPLALLSGTLRTYQRAGCDHEYLQLSCPRGTTISIEFVQYGKYGINGAGLCPDTTENTQSDANVITSGTEIEIKAAEKCMWPQALQYSLLQIVVEACQKKRRCRFLSSPKTFGGDPCPGMRKFIEVAYKCRPSEFRSKVACENDIMSFECNPYSRIAVNAASFGRTEYESLQCPQQPGVKEENCLASYATEAVMQYCHGRRRCNITADQKTFGKPCQPDSRMYLKVIYTCLPRRLLIDRFESTPEPDEPLPYDDNEVDQEEELYDEDQFYKESDISPGPAPKLQSDLSKKPQQRPDNDPVFTPTVSSSISPPQHARDDSPIEENQERLYLLLIISVTSGVLLCLLIVIARWIFIKRKPSKDESSEQGKTPAQFKTSNTGETTITNGFSADDISEIDADIDLTTPLPMSTGSSSITRNDNFNTYTPSPSPYGNLGPSNISHTSSTLLMPQSSISSSSGTTGTPSLLSGSINPALMLPPPSSHCTTMTTGFVNMPSLNLSGTLPRQHPVVSMGGLSLIQAQQPTSYVGGTILGHPTLRRQSSHDMEQQQNMPRFLNRNAGNVQYYYG</sequence>
<dbReference type="OrthoDB" id="1095242at2759"/>
<dbReference type="InterPro" id="IPR043159">
    <property type="entry name" value="Lectin_gal-bd_sf"/>
</dbReference>
<feature type="compositionally biased region" description="Low complexity" evidence="1">
    <location>
        <begin position="487"/>
        <end position="509"/>
    </location>
</feature>
<protein>
    <recommendedName>
        <fullName evidence="3">SUEL-type lectin domain-containing protein</fullName>
    </recommendedName>
</protein>
<reference evidence="4" key="2">
    <citation type="submission" date="2022-10" db="EMBL/GenBank/DDBJ databases">
        <authorList>
            <consortium name="ENA_rothamsted_submissions"/>
            <consortium name="culmorum"/>
            <person name="King R."/>
        </authorList>
    </citation>
    <scope>NUCLEOTIDE SEQUENCE</scope>
</reference>
<dbReference type="Pfam" id="PF02140">
    <property type="entry name" value="SUEL_Lectin"/>
    <property type="match status" value="2"/>
</dbReference>
<feature type="compositionally biased region" description="Basic and acidic residues" evidence="1">
    <location>
        <begin position="332"/>
        <end position="342"/>
    </location>
</feature>
<dbReference type="Proteomes" id="UP001153620">
    <property type="component" value="Chromosome 2"/>
</dbReference>
<feature type="region of interest" description="Disordered" evidence="1">
    <location>
        <begin position="316"/>
        <end position="365"/>
    </location>
</feature>
<dbReference type="PANTHER" id="PTHR46780">
    <property type="entry name" value="PROTEIN EVA-1"/>
    <property type="match status" value="1"/>
</dbReference>
<feature type="domain" description="SUEL-type lectin" evidence="3">
    <location>
        <begin position="62"/>
        <end position="176"/>
    </location>
</feature>
<reference evidence="4" key="1">
    <citation type="submission" date="2022-01" db="EMBL/GenBank/DDBJ databases">
        <authorList>
            <person name="King R."/>
        </authorList>
    </citation>
    <scope>NUCLEOTIDE SEQUENCE</scope>
</reference>
<dbReference type="CDD" id="cd22829">
    <property type="entry name" value="Gal_Rha_Lectin_EVA1_EVA1C_rpt2"/>
    <property type="match status" value="1"/>
</dbReference>
<dbReference type="CDD" id="cd22828">
    <property type="entry name" value="Gal_Rha_Lectin_EVA1_EVA1C_rpt1"/>
    <property type="match status" value="1"/>
</dbReference>
<dbReference type="Gene3D" id="2.60.120.740">
    <property type="match status" value="2"/>
</dbReference>
<feature type="domain" description="SUEL-type lectin" evidence="3">
    <location>
        <begin position="185"/>
        <end position="276"/>
    </location>
</feature>
<feature type="transmembrane region" description="Helical" evidence="2">
    <location>
        <begin position="373"/>
        <end position="398"/>
    </location>
</feature>
<keyword evidence="5" id="KW-1185">Reference proteome</keyword>
<organism evidence="4 5">
    <name type="scientific">Chironomus riparius</name>
    <dbReference type="NCBI Taxonomy" id="315576"/>
    <lineage>
        <taxon>Eukaryota</taxon>
        <taxon>Metazoa</taxon>
        <taxon>Ecdysozoa</taxon>
        <taxon>Arthropoda</taxon>
        <taxon>Hexapoda</taxon>
        <taxon>Insecta</taxon>
        <taxon>Pterygota</taxon>
        <taxon>Neoptera</taxon>
        <taxon>Endopterygota</taxon>
        <taxon>Diptera</taxon>
        <taxon>Nematocera</taxon>
        <taxon>Chironomoidea</taxon>
        <taxon>Chironomidae</taxon>
        <taxon>Chironominae</taxon>
        <taxon>Chironomus</taxon>
    </lineage>
</organism>
<dbReference type="AlphaFoldDB" id="A0A9P0NJU2"/>
<evidence type="ECO:0000313" key="4">
    <source>
        <dbReference type="EMBL" id="CAH1722720.1"/>
    </source>
</evidence>
<feature type="region of interest" description="Disordered" evidence="1">
    <location>
        <begin position="404"/>
        <end position="434"/>
    </location>
</feature>
<evidence type="ECO:0000313" key="5">
    <source>
        <dbReference type="Proteomes" id="UP001153620"/>
    </source>
</evidence>